<evidence type="ECO:0000259" key="1">
    <source>
        <dbReference type="PROSITE" id="PS51704"/>
    </source>
</evidence>
<dbReference type="InterPro" id="IPR017946">
    <property type="entry name" value="PLC-like_Pdiesterase_TIM-brl"/>
</dbReference>
<evidence type="ECO:0000313" key="2">
    <source>
        <dbReference type="EMBL" id="MFD2216655.1"/>
    </source>
</evidence>
<dbReference type="InterPro" id="IPR030395">
    <property type="entry name" value="GP_PDE_dom"/>
</dbReference>
<name>A0ABW5C5U8_9BACI</name>
<proteinExistence type="predicted"/>
<feature type="domain" description="GP-PDE" evidence="1">
    <location>
        <begin position="5"/>
        <end position="242"/>
    </location>
</feature>
<organism evidence="2 3">
    <name type="scientific">Metabacillus endolithicus</name>
    <dbReference type="NCBI Taxonomy" id="1535204"/>
    <lineage>
        <taxon>Bacteria</taxon>
        <taxon>Bacillati</taxon>
        <taxon>Bacillota</taxon>
        <taxon>Bacilli</taxon>
        <taxon>Bacillales</taxon>
        <taxon>Bacillaceae</taxon>
        <taxon>Metabacillus</taxon>
    </lineage>
</organism>
<gene>
    <name evidence="2" type="ORF">ACFSKK_23550</name>
</gene>
<dbReference type="CDD" id="cd08563">
    <property type="entry name" value="GDPD_TtGDE_like"/>
    <property type="match status" value="1"/>
</dbReference>
<accession>A0ABW5C5U8</accession>
<sequence length="242" mass="27538">MSNKVEIFAHRGLSGLYPENTMAAFKAAVEVGAHGIELDVQMSQDGELVVIHDEKIERTTNGVGYVKDLTLNRLKQYDAGSWFHADFKNENIPTLNEVLEWVKTLPYKLIVNIELKNDRIDYEKLEEKVLRLIHELNLHQQCILSSFNRDSLRRIYEIDHNIETALLFQGVPTDVLSIAKNLHVQGLHCEAVFAQSILGRKASLAGYPIRVYTINTLEGFHSLENTNVSVVMTDFPQMFLSL</sequence>
<evidence type="ECO:0000313" key="3">
    <source>
        <dbReference type="Proteomes" id="UP001597318"/>
    </source>
</evidence>
<dbReference type="Proteomes" id="UP001597318">
    <property type="component" value="Unassembled WGS sequence"/>
</dbReference>
<dbReference type="PANTHER" id="PTHR46211:SF1">
    <property type="entry name" value="GLYCEROPHOSPHODIESTER PHOSPHODIESTERASE, CYTOPLASMIC"/>
    <property type="match status" value="1"/>
</dbReference>
<dbReference type="Gene3D" id="3.20.20.190">
    <property type="entry name" value="Phosphatidylinositol (PI) phosphodiesterase"/>
    <property type="match status" value="1"/>
</dbReference>
<protein>
    <submittedName>
        <fullName evidence="2">Glycerophosphodiester phosphodiesterase</fullName>
    </submittedName>
</protein>
<dbReference type="Pfam" id="PF03009">
    <property type="entry name" value="GDPD"/>
    <property type="match status" value="1"/>
</dbReference>
<comment type="caution">
    <text evidence="2">The sequence shown here is derived from an EMBL/GenBank/DDBJ whole genome shotgun (WGS) entry which is preliminary data.</text>
</comment>
<dbReference type="SUPFAM" id="SSF51695">
    <property type="entry name" value="PLC-like phosphodiesterases"/>
    <property type="match status" value="1"/>
</dbReference>
<reference evidence="3" key="1">
    <citation type="journal article" date="2019" name="Int. J. Syst. Evol. Microbiol.">
        <title>The Global Catalogue of Microorganisms (GCM) 10K type strain sequencing project: providing services to taxonomists for standard genome sequencing and annotation.</title>
        <authorList>
            <consortium name="The Broad Institute Genomics Platform"/>
            <consortium name="The Broad Institute Genome Sequencing Center for Infectious Disease"/>
            <person name="Wu L."/>
            <person name="Ma J."/>
        </authorList>
    </citation>
    <scope>NUCLEOTIDE SEQUENCE [LARGE SCALE GENOMIC DNA]</scope>
    <source>
        <strain evidence="3">CGMCC 1.15474</strain>
    </source>
</reference>
<dbReference type="EMBL" id="JBHUIK010000008">
    <property type="protein sequence ID" value="MFD2216655.1"/>
    <property type="molecule type" value="Genomic_DNA"/>
</dbReference>
<dbReference type="RefSeq" id="WP_247339480.1">
    <property type="nucleotide sequence ID" value="NZ_CP095550.1"/>
</dbReference>
<keyword evidence="3" id="KW-1185">Reference proteome</keyword>
<dbReference type="PANTHER" id="PTHR46211">
    <property type="entry name" value="GLYCEROPHOSPHORYL DIESTER PHOSPHODIESTERASE"/>
    <property type="match status" value="1"/>
</dbReference>
<dbReference type="PROSITE" id="PS51704">
    <property type="entry name" value="GP_PDE"/>
    <property type="match status" value="1"/>
</dbReference>